<dbReference type="GO" id="GO:0015031">
    <property type="term" value="P:protein transport"/>
    <property type="evidence" value="ECO:0007669"/>
    <property type="project" value="InterPro"/>
</dbReference>
<evidence type="ECO:0000313" key="9">
    <source>
        <dbReference type="EMBL" id="KAG2425420.1"/>
    </source>
</evidence>
<dbReference type="AlphaFoldDB" id="A0A835SRQ4"/>
<comment type="similarity">
    <text evidence="2 6">Belongs to the SCAMP family.</text>
</comment>
<keyword evidence="7" id="KW-0175">Coiled coil</keyword>
<feature type="transmembrane region" description="Helical" evidence="6">
    <location>
        <begin position="235"/>
        <end position="257"/>
    </location>
</feature>
<dbReference type="GO" id="GO:0032588">
    <property type="term" value="C:trans-Golgi network membrane"/>
    <property type="evidence" value="ECO:0007669"/>
    <property type="project" value="TreeGrafter"/>
</dbReference>
<evidence type="ECO:0000256" key="1">
    <source>
        <dbReference type="ARBA" id="ARBA00004003"/>
    </source>
</evidence>
<protein>
    <recommendedName>
        <fullName evidence="6">Secretory carrier-associated membrane protein</fullName>
        <shortName evidence="6">Secretory carrier membrane protein</shortName>
    </recommendedName>
</protein>
<feature type="compositionally biased region" description="Gly residues" evidence="8">
    <location>
        <begin position="1"/>
        <end position="19"/>
    </location>
</feature>
<evidence type="ECO:0000313" key="10">
    <source>
        <dbReference type="Proteomes" id="UP000613740"/>
    </source>
</evidence>
<evidence type="ECO:0000256" key="6">
    <source>
        <dbReference type="RuleBase" id="RU363122"/>
    </source>
</evidence>
<feature type="transmembrane region" description="Helical" evidence="6">
    <location>
        <begin position="201"/>
        <end position="223"/>
    </location>
</feature>
<evidence type="ECO:0000256" key="3">
    <source>
        <dbReference type="ARBA" id="ARBA00022692"/>
    </source>
</evidence>
<feature type="compositionally biased region" description="Polar residues" evidence="8">
    <location>
        <begin position="57"/>
        <end position="71"/>
    </location>
</feature>
<organism evidence="9 10">
    <name type="scientific">Chlamydomonas schloesseri</name>
    <dbReference type="NCBI Taxonomy" id="2026947"/>
    <lineage>
        <taxon>Eukaryota</taxon>
        <taxon>Viridiplantae</taxon>
        <taxon>Chlorophyta</taxon>
        <taxon>core chlorophytes</taxon>
        <taxon>Chlorophyceae</taxon>
        <taxon>CS clade</taxon>
        <taxon>Chlamydomonadales</taxon>
        <taxon>Chlamydomonadaceae</taxon>
        <taxon>Chlamydomonas</taxon>
    </lineage>
</organism>
<dbReference type="InterPro" id="IPR007273">
    <property type="entry name" value="SCAMP"/>
</dbReference>
<sequence>MAYGGWGAVGGGAWGGGPGKVEEDEPEVPRPQAPTSNNVAFGANAYSAPAQSSSQPDLATTSQRSQGQSAGNTGGFGNPSGAYGQAAAAPPTPYGGAPSTSFGASSTADPALRRKEAELAAKEKQLKELEAKLTAAGATIQKKNWPICYPILYHDIAGDIPPHARRIVREGYMTWYGLAICLMWNWFCTCVMLGTNANQKVPSWFLGLLYMLLGIPLSWWLWYKRLYNGAKADSALGFVWFFVWFAVHTAFCIWAAIAVPFSANQWSFAGFVTAMSALDKGNFPGTVYLVGAGCWSLLAAWSCWVIMDVFLFFRGKGGVKEAKEQAKKEAAMSVLRGQMASQV</sequence>
<keyword evidence="4 6" id="KW-1133">Transmembrane helix</keyword>
<dbReference type="GO" id="GO:0030658">
    <property type="term" value="C:transport vesicle membrane"/>
    <property type="evidence" value="ECO:0007669"/>
    <property type="project" value="UniProtKB-SubCell"/>
</dbReference>
<dbReference type="Pfam" id="PF04144">
    <property type="entry name" value="SCAMP"/>
    <property type="match status" value="1"/>
</dbReference>
<evidence type="ECO:0000256" key="4">
    <source>
        <dbReference type="ARBA" id="ARBA00022989"/>
    </source>
</evidence>
<keyword evidence="6" id="KW-0968">Cytoplasmic vesicle</keyword>
<dbReference type="PANTHER" id="PTHR10687:SF2">
    <property type="entry name" value="SECRETORY CARRIER-ASSOCIATED MEMBRANE PROTEIN"/>
    <property type="match status" value="1"/>
</dbReference>
<feature type="transmembrane region" description="Helical" evidence="6">
    <location>
        <begin position="175"/>
        <end position="195"/>
    </location>
</feature>
<gene>
    <name evidence="9" type="ORF">HYH02_015027</name>
</gene>
<name>A0A835SRQ4_9CHLO</name>
<evidence type="ECO:0000256" key="5">
    <source>
        <dbReference type="ARBA" id="ARBA00023136"/>
    </source>
</evidence>
<keyword evidence="6" id="KW-1003">Cell membrane</keyword>
<proteinExistence type="inferred from homology"/>
<comment type="function">
    <text evidence="1 6">Probably involved in membrane trafficking.</text>
</comment>
<comment type="subcellular location">
    <subcellularLocation>
        <location evidence="6">Cell membrane</location>
        <topology evidence="6">Multi-pass membrane protein</topology>
    </subcellularLocation>
    <subcellularLocation>
        <location evidence="6">Cytoplasmic vesicle</location>
        <location evidence="6">Secretory vesicle membrane</location>
        <topology evidence="6">Multi-pass membrane protein</topology>
    </subcellularLocation>
</comment>
<keyword evidence="5 6" id="KW-0472">Membrane</keyword>
<evidence type="ECO:0000256" key="8">
    <source>
        <dbReference type="SAM" id="MobiDB-lite"/>
    </source>
</evidence>
<feature type="compositionally biased region" description="Low complexity" evidence="8">
    <location>
        <begin position="79"/>
        <end position="100"/>
    </location>
</feature>
<comment type="caution">
    <text evidence="9">The sequence shown here is derived from an EMBL/GenBank/DDBJ whole genome shotgun (WGS) entry which is preliminary data.</text>
</comment>
<feature type="coiled-coil region" evidence="7">
    <location>
        <begin position="112"/>
        <end position="139"/>
    </location>
</feature>
<keyword evidence="6" id="KW-0813">Transport</keyword>
<dbReference type="EMBL" id="JAEHOD010000116">
    <property type="protein sequence ID" value="KAG2425420.1"/>
    <property type="molecule type" value="Genomic_DNA"/>
</dbReference>
<dbReference type="PANTHER" id="PTHR10687">
    <property type="entry name" value="SECRETORY CARRIER-ASSOCIATED MEMBRANE PROTEIN SCAMP"/>
    <property type="match status" value="1"/>
</dbReference>
<accession>A0A835SRQ4</accession>
<evidence type="ECO:0000256" key="2">
    <source>
        <dbReference type="ARBA" id="ARBA00010482"/>
    </source>
</evidence>
<reference evidence="9" key="1">
    <citation type="journal article" date="2020" name="bioRxiv">
        <title>Comparative genomics of Chlamydomonas.</title>
        <authorList>
            <person name="Craig R.J."/>
            <person name="Hasan A.R."/>
            <person name="Ness R.W."/>
            <person name="Keightley P.D."/>
        </authorList>
    </citation>
    <scope>NUCLEOTIDE SEQUENCE</scope>
    <source>
        <strain evidence="9">CCAP 11/173</strain>
    </source>
</reference>
<keyword evidence="3 6" id="KW-0812">Transmembrane</keyword>
<dbReference type="GO" id="GO:0005886">
    <property type="term" value="C:plasma membrane"/>
    <property type="evidence" value="ECO:0007669"/>
    <property type="project" value="UniProtKB-SubCell"/>
</dbReference>
<keyword evidence="10" id="KW-1185">Reference proteome</keyword>
<dbReference type="Proteomes" id="UP000613740">
    <property type="component" value="Unassembled WGS sequence"/>
</dbReference>
<feature type="compositionally biased region" description="Low complexity" evidence="8">
    <location>
        <begin position="47"/>
        <end position="56"/>
    </location>
</feature>
<feature type="transmembrane region" description="Helical" evidence="6">
    <location>
        <begin position="287"/>
        <end position="313"/>
    </location>
</feature>
<feature type="region of interest" description="Disordered" evidence="8">
    <location>
        <begin position="1"/>
        <end position="109"/>
    </location>
</feature>
<dbReference type="OrthoDB" id="242866at2759"/>
<dbReference type="GO" id="GO:0055038">
    <property type="term" value="C:recycling endosome membrane"/>
    <property type="evidence" value="ECO:0007669"/>
    <property type="project" value="TreeGrafter"/>
</dbReference>
<evidence type="ECO:0000256" key="7">
    <source>
        <dbReference type="SAM" id="Coils"/>
    </source>
</evidence>